<organism evidence="1 2">
    <name type="scientific">Physcomitrium patens</name>
    <name type="common">Spreading-leaved earth moss</name>
    <name type="synonym">Physcomitrella patens</name>
    <dbReference type="NCBI Taxonomy" id="3218"/>
    <lineage>
        <taxon>Eukaryota</taxon>
        <taxon>Viridiplantae</taxon>
        <taxon>Streptophyta</taxon>
        <taxon>Embryophyta</taxon>
        <taxon>Bryophyta</taxon>
        <taxon>Bryophytina</taxon>
        <taxon>Bryopsida</taxon>
        <taxon>Funariidae</taxon>
        <taxon>Funariales</taxon>
        <taxon>Funariaceae</taxon>
        <taxon>Physcomitrium</taxon>
    </lineage>
</organism>
<accession>A0A7I4C7W0</accession>
<dbReference type="Gramene" id="Pp3c21_11390V3.3">
    <property type="protein sequence ID" value="Pp3c21_11390V3.3"/>
    <property type="gene ID" value="Pp3c21_11390"/>
</dbReference>
<evidence type="ECO:0000313" key="1">
    <source>
        <dbReference type="EnsemblPlants" id="Pp3c21_11390V3.3"/>
    </source>
</evidence>
<keyword evidence="2" id="KW-1185">Reference proteome</keyword>
<protein>
    <submittedName>
        <fullName evidence="1">Uncharacterized protein</fullName>
    </submittedName>
</protein>
<dbReference type="EMBL" id="ABEU02000021">
    <property type="status" value="NOT_ANNOTATED_CDS"/>
    <property type="molecule type" value="Genomic_DNA"/>
</dbReference>
<name>A0A7I4C7W0_PHYPA</name>
<reference evidence="1 2" key="2">
    <citation type="journal article" date="2018" name="Plant J.">
        <title>The Physcomitrella patens chromosome-scale assembly reveals moss genome structure and evolution.</title>
        <authorList>
            <person name="Lang D."/>
            <person name="Ullrich K.K."/>
            <person name="Murat F."/>
            <person name="Fuchs J."/>
            <person name="Jenkins J."/>
            <person name="Haas F.B."/>
            <person name="Piednoel M."/>
            <person name="Gundlach H."/>
            <person name="Van Bel M."/>
            <person name="Meyberg R."/>
            <person name="Vives C."/>
            <person name="Morata J."/>
            <person name="Symeonidi A."/>
            <person name="Hiss M."/>
            <person name="Muchero W."/>
            <person name="Kamisugi Y."/>
            <person name="Saleh O."/>
            <person name="Blanc G."/>
            <person name="Decker E.L."/>
            <person name="van Gessel N."/>
            <person name="Grimwood J."/>
            <person name="Hayes R.D."/>
            <person name="Graham S.W."/>
            <person name="Gunter L.E."/>
            <person name="McDaniel S.F."/>
            <person name="Hoernstein S.N.W."/>
            <person name="Larsson A."/>
            <person name="Li F.W."/>
            <person name="Perroud P.F."/>
            <person name="Phillips J."/>
            <person name="Ranjan P."/>
            <person name="Rokshar D.S."/>
            <person name="Rothfels C.J."/>
            <person name="Schneider L."/>
            <person name="Shu S."/>
            <person name="Stevenson D.W."/>
            <person name="Thummler F."/>
            <person name="Tillich M."/>
            <person name="Villarreal Aguilar J.C."/>
            <person name="Widiez T."/>
            <person name="Wong G.K."/>
            <person name="Wymore A."/>
            <person name="Zhang Y."/>
            <person name="Zimmer A.D."/>
            <person name="Quatrano R.S."/>
            <person name="Mayer K.F.X."/>
            <person name="Goodstein D."/>
            <person name="Casacuberta J.M."/>
            <person name="Vandepoele K."/>
            <person name="Reski R."/>
            <person name="Cuming A.C."/>
            <person name="Tuskan G.A."/>
            <person name="Maumus F."/>
            <person name="Salse J."/>
            <person name="Schmutz J."/>
            <person name="Rensing S.A."/>
        </authorList>
    </citation>
    <scope>NUCLEOTIDE SEQUENCE [LARGE SCALE GENOMIC DNA]</scope>
    <source>
        <strain evidence="1 2">cv. Gransden 2004</strain>
    </source>
</reference>
<dbReference type="Gramene" id="Pp3c21_11390V3.2">
    <property type="protein sequence ID" value="Pp3c21_11390V3.2"/>
    <property type="gene ID" value="Pp3c21_11390"/>
</dbReference>
<dbReference type="EnsemblPlants" id="Pp3c21_11390V3.3">
    <property type="protein sequence ID" value="Pp3c21_11390V3.3"/>
    <property type="gene ID" value="Pp3c21_11390"/>
</dbReference>
<sequence>MVTFPCATLFPLDHLCCHLSFFDRKLLFFNSTLPPYWLKSLYSLL</sequence>
<gene>
    <name evidence="1" type="primary">LOC112274018</name>
</gene>
<reference evidence="1 2" key="1">
    <citation type="journal article" date="2008" name="Science">
        <title>The Physcomitrella genome reveals evolutionary insights into the conquest of land by plants.</title>
        <authorList>
            <person name="Rensing S."/>
            <person name="Lang D."/>
            <person name="Zimmer A."/>
            <person name="Terry A."/>
            <person name="Salamov A."/>
            <person name="Shapiro H."/>
            <person name="Nishiyama T."/>
            <person name="Perroud P.-F."/>
            <person name="Lindquist E."/>
            <person name="Kamisugi Y."/>
            <person name="Tanahashi T."/>
            <person name="Sakakibara K."/>
            <person name="Fujita T."/>
            <person name="Oishi K."/>
            <person name="Shin-I T."/>
            <person name="Kuroki Y."/>
            <person name="Toyoda A."/>
            <person name="Suzuki Y."/>
            <person name="Hashimoto A."/>
            <person name="Yamaguchi K."/>
            <person name="Sugano A."/>
            <person name="Kohara Y."/>
            <person name="Fujiyama A."/>
            <person name="Anterola A."/>
            <person name="Aoki S."/>
            <person name="Ashton N."/>
            <person name="Barbazuk W.B."/>
            <person name="Barker E."/>
            <person name="Bennetzen J."/>
            <person name="Bezanilla M."/>
            <person name="Blankenship R."/>
            <person name="Cho S.H."/>
            <person name="Dutcher S."/>
            <person name="Estelle M."/>
            <person name="Fawcett J.A."/>
            <person name="Gundlach H."/>
            <person name="Hanada K."/>
            <person name="Heyl A."/>
            <person name="Hicks K.A."/>
            <person name="Hugh J."/>
            <person name="Lohr M."/>
            <person name="Mayer K."/>
            <person name="Melkozernov A."/>
            <person name="Murata T."/>
            <person name="Nelson D."/>
            <person name="Pils B."/>
            <person name="Prigge M."/>
            <person name="Reiss B."/>
            <person name="Renner T."/>
            <person name="Rombauts S."/>
            <person name="Rushton P."/>
            <person name="Sanderfoot A."/>
            <person name="Schween G."/>
            <person name="Shiu S.-H."/>
            <person name="Stueber K."/>
            <person name="Theodoulou F.L."/>
            <person name="Tu H."/>
            <person name="Van de Peer Y."/>
            <person name="Verrier P.J."/>
            <person name="Waters E."/>
            <person name="Wood A."/>
            <person name="Yang L."/>
            <person name="Cove D."/>
            <person name="Cuming A."/>
            <person name="Hasebe M."/>
            <person name="Lucas S."/>
            <person name="Mishler D.B."/>
            <person name="Reski R."/>
            <person name="Grigoriev I."/>
            <person name="Quatrano R.S."/>
            <person name="Boore J.L."/>
        </authorList>
    </citation>
    <scope>NUCLEOTIDE SEQUENCE [LARGE SCALE GENOMIC DNA]</scope>
    <source>
        <strain evidence="1 2">cv. Gransden 2004</strain>
    </source>
</reference>
<dbReference type="AlphaFoldDB" id="A0A7I4C7W0"/>
<reference evidence="1" key="3">
    <citation type="submission" date="2020-12" db="UniProtKB">
        <authorList>
            <consortium name="EnsemblPlants"/>
        </authorList>
    </citation>
    <scope>IDENTIFICATION</scope>
</reference>
<dbReference type="EnsemblPlants" id="Pp3c21_11390V3.2">
    <property type="protein sequence ID" value="Pp3c21_11390V3.2"/>
    <property type="gene ID" value="Pp3c21_11390"/>
</dbReference>
<evidence type="ECO:0000313" key="2">
    <source>
        <dbReference type="Proteomes" id="UP000006727"/>
    </source>
</evidence>
<dbReference type="Proteomes" id="UP000006727">
    <property type="component" value="Chromosome 21"/>
</dbReference>
<proteinExistence type="predicted"/>